<dbReference type="AlphaFoldDB" id="A0A1G8UQI8"/>
<dbReference type="SUPFAM" id="SSF51735">
    <property type="entry name" value="NAD(P)-binding Rossmann-fold domains"/>
    <property type="match status" value="1"/>
</dbReference>
<proteinExistence type="inferred from homology"/>
<dbReference type="PANTHER" id="PTHR11645:SF13">
    <property type="entry name" value="PYRROLINE-5-CARBOXYLATE REDUCTASE CATALYTIC N-TERMINAL DOMAIN-CONTAINING PROTEIN"/>
    <property type="match status" value="1"/>
</dbReference>
<name>A0A1G8UQI8_9RHOB</name>
<reference evidence="5 6" key="1">
    <citation type="submission" date="2016-10" db="EMBL/GenBank/DDBJ databases">
        <authorList>
            <person name="de Groot N.N."/>
        </authorList>
    </citation>
    <scope>NUCLEOTIDE SEQUENCE [LARGE SCALE GENOMIC DNA]</scope>
    <source>
        <strain evidence="5 6">DSM 25294</strain>
    </source>
</reference>
<dbReference type="Gene3D" id="1.10.3730.10">
    <property type="entry name" value="ProC C-terminal domain-like"/>
    <property type="match status" value="1"/>
</dbReference>
<dbReference type="NCBIfam" id="NF005063">
    <property type="entry name" value="PRK06476.1"/>
    <property type="match status" value="1"/>
</dbReference>
<dbReference type="Pfam" id="PF14748">
    <property type="entry name" value="P5CR_dimer"/>
    <property type="match status" value="1"/>
</dbReference>
<feature type="binding site" evidence="2">
    <location>
        <begin position="68"/>
        <end position="71"/>
    </location>
    <ligand>
        <name>NADP(+)</name>
        <dbReference type="ChEBI" id="CHEBI:58349"/>
    </ligand>
</feature>
<evidence type="ECO:0000259" key="4">
    <source>
        <dbReference type="Pfam" id="PF14748"/>
    </source>
</evidence>
<dbReference type="InterPro" id="IPR036291">
    <property type="entry name" value="NAD(P)-bd_dom_sf"/>
</dbReference>
<evidence type="ECO:0000313" key="6">
    <source>
        <dbReference type="Proteomes" id="UP000199382"/>
    </source>
</evidence>
<dbReference type="InterPro" id="IPR008927">
    <property type="entry name" value="6-PGluconate_DH-like_C_sf"/>
</dbReference>
<sequence>MRLGFIGTGAITEAIVTGLLRVEAEVGEILLSERDRAVSARLEAASKRVRVCPDNQQIAEESDLLFLAVRPQDARAVLEPLRLREGQHVCSLIATIPSETLQGWFGTPVRIFRAIPLPAVAELRGVTALFPHDPVGEALFGPLGTVVAARTLDEFDAYATASALMETYFGILETATDWMCETGIERETAQAYLTPVFLGLARTAAEAPEKSFVTLREEHSTPGGLNEQVFATFAANGGTDALKKALNAAGARVRAARA</sequence>
<dbReference type="RefSeq" id="WP_093155429.1">
    <property type="nucleotide sequence ID" value="NZ_FNEK01000019.1"/>
</dbReference>
<evidence type="ECO:0000259" key="3">
    <source>
        <dbReference type="Pfam" id="PF03807"/>
    </source>
</evidence>
<evidence type="ECO:0000256" key="2">
    <source>
        <dbReference type="PIRSR" id="PIRSR000193-1"/>
    </source>
</evidence>
<dbReference type="InterPro" id="IPR000304">
    <property type="entry name" value="Pyrroline-COOH_reductase"/>
</dbReference>
<accession>A0A1G8UQI8</accession>
<dbReference type="EMBL" id="FNEK01000019">
    <property type="protein sequence ID" value="SDJ55924.1"/>
    <property type="molecule type" value="Genomic_DNA"/>
</dbReference>
<dbReference type="PANTHER" id="PTHR11645">
    <property type="entry name" value="PYRROLINE-5-CARBOXYLATE REDUCTASE"/>
    <property type="match status" value="1"/>
</dbReference>
<feature type="domain" description="Pyrroline-5-carboxylate reductase dimerisation" evidence="4">
    <location>
        <begin position="168"/>
        <end position="254"/>
    </location>
</feature>
<dbReference type="OrthoDB" id="9805754at2"/>
<dbReference type="GO" id="GO:0004735">
    <property type="term" value="F:pyrroline-5-carboxylate reductase activity"/>
    <property type="evidence" value="ECO:0007669"/>
    <property type="project" value="InterPro"/>
</dbReference>
<keyword evidence="6" id="KW-1185">Reference proteome</keyword>
<evidence type="ECO:0000313" key="5">
    <source>
        <dbReference type="EMBL" id="SDJ55924.1"/>
    </source>
</evidence>
<organism evidence="5 6">
    <name type="scientific">Aliiruegeria lutimaris</name>
    <dbReference type="NCBI Taxonomy" id="571298"/>
    <lineage>
        <taxon>Bacteria</taxon>
        <taxon>Pseudomonadati</taxon>
        <taxon>Pseudomonadota</taxon>
        <taxon>Alphaproteobacteria</taxon>
        <taxon>Rhodobacterales</taxon>
        <taxon>Roseobacteraceae</taxon>
        <taxon>Aliiruegeria</taxon>
    </lineage>
</organism>
<evidence type="ECO:0000256" key="1">
    <source>
        <dbReference type="ARBA" id="ARBA00005525"/>
    </source>
</evidence>
<dbReference type="STRING" id="571298.SAMN04488026_101981"/>
<dbReference type="SUPFAM" id="SSF48179">
    <property type="entry name" value="6-phosphogluconate dehydrogenase C-terminal domain-like"/>
    <property type="match status" value="1"/>
</dbReference>
<dbReference type="InterPro" id="IPR028939">
    <property type="entry name" value="P5C_Rdtase_cat_N"/>
</dbReference>
<dbReference type="GO" id="GO:0055129">
    <property type="term" value="P:L-proline biosynthetic process"/>
    <property type="evidence" value="ECO:0007669"/>
    <property type="project" value="TreeGrafter"/>
</dbReference>
<protein>
    <submittedName>
        <fullName evidence="5">Pyrroline-5-carboxylate reductase</fullName>
    </submittedName>
</protein>
<comment type="similarity">
    <text evidence="1">Belongs to the pyrroline-5-carboxylate reductase family.</text>
</comment>
<dbReference type="Pfam" id="PF03807">
    <property type="entry name" value="F420_oxidored"/>
    <property type="match status" value="1"/>
</dbReference>
<feature type="domain" description="Pyrroline-5-carboxylate reductase catalytic N-terminal" evidence="3">
    <location>
        <begin position="2"/>
        <end position="93"/>
    </location>
</feature>
<dbReference type="Proteomes" id="UP000199382">
    <property type="component" value="Unassembled WGS sequence"/>
</dbReference>
<gene>
    <name evidence="5" type="ORF">SAMN04488026_101981</name>
</gene>
<keyword evidence="2" id="KW-0521">NADP</keyword>
<dbReference type="InterPro" id="IPR029036">
    <property type="entry name" value="P5CR_dimer"/>
</dbReference>
<feature type="binding site" evidence="2">
    <location>
        <position position="55"/>
    </location>
    <ligand>
        <name>NADPH</name>
        <dbReference type="ChEBI" id="CHEBI:57783"/>
    </ligand>
</feature>
<dbReference type="PIRSF" id="PIRSF000193">
    <property type="entry name" value="Pyrrol-5-carb_rd"/>
    <property type="match status" value="1"/>
</dbReference>
<dbReference type="Gene3D" id="3.40.50.720">
    <property type="entry name" value="NAD(P)-binding Rossmann-like Domain"/>
    <property type="match status" value="1"/>
</dbReference>